<name>A0A645DA85_9ZZZZ</name>
<evidence type="ECO:0000313" key="1">
    <source>
        <dbReference type="EMBL" id="MPM86097.1"/>
    </source>
</evidence>
<gene>
    <name evidence="1" type="ORF">SDC9_133180</name>
</gene>
<dbReference type="AlphaFoldDB" id="A0A645DA85"/>
<dbReference type="EMBL" id="VSSQ01034223">
    <property type="protein sequence ID" value="MPM86097.1"/>
    <property type="molecule type" value="Genomic_DNA"/>
</dbReference>
<accession>A0A645DA85</accession>
<organism evidence="1">
    <name type="scientific">bioreactor metagenome</name>
    <dbReference type="NCBI Taxonomy" id="1076179"/>
    <lineage>
        <taxon>unclassified sequences</taxon>
        <taxon>metagenomes</taxon>
        <taxon>ecological metagenomes</taxon>
    </lineage>
</organism>
<reference evidence="1" key="1">
    <citation type="submission" date="2019-08" db="EMBL/GenBank/DDBJ databases">
        <authorList>
            <person name="Kucharzyk K."/>
            <person name="Murdoch R.W."/>
            <person name="Higgins S."/>
            <person name="Loffler F."/>
        </authorList>
    </citation>
    <scope>NUCLEOTIDE SEQUENCE</scope>
</reference>
<sequence length="82" mass="8599">MLSAMILGGSSPALLRGFIMLTMTSAPRSTAAADKTLAIFSWTMSVTMSTVSPALSETQLSMIVLAPFIISASFISKKTTPL</sequence>
<proteinExistence type="predicted"/>
<comment type="caution">
    <text evidence="1">The sequence shown here is derived from an EMBL/GenBank/DDBJ whole genome shotgun (WGS) entry which is preliminary data.</text>
</comment>
<protein>
    <submittedName>
        <fullName evidence="1">Uncharacterized protein</fullName>
    </submittedName>
</protein>